<evidence type="ECO:0000313" key="3">
    <source>
        <dbReference type="EMBL" id="QJD90243.1"/>
    </source>
</evidence>
<keyword evidence="2" id="KW-1133">Transmembrane helix</keyword>
<evidence type="ECO:0000256" key="2">
    <source>
        <dbReference type="SAM" id="Phobius"/>
    </source>
</evidence>
<feature type="transmembrane region" description="Helical" evidence="2">
    <location>
        <begin position="12"/>
        <end position="34"/>
    </location>
</feature>
<evidence type="ECO:0008006" key="5">
    <source>
        <dbReference type="Google" id="ProtNLM"/>
    </source>
</evidence>
<sequence>MDGINALNSAGITLIKGLVLAILPLVLAAAIIWWRTRSGHTIFTRIWAFFASSRSTTSLKSIKQFHEKRAALLHFRFTTGLSVRTHHQMDRVVCWTEEKDEDVGDIARCGGFFDLERLELREGVAKIKWWYELLPFFLALILGIAGLGAGALMVPGKALLQVTETKKNILLSESYVKPLNGKGFRLAACSTGLPENTGFTEREQRIICDAAKDRGMTETVTQSVEEQRWVLGFFSAFLLFSVIPFWTFFREMASARAMHARLAKPATQNETPGKTKEVEPAV</sequence>
<dbReference type="InterPro" id="IPR046188">
    <property type="entry name" value="DUF6216"/>
</dbReference>
<keyword evidence="4" id="KW-1185">Reference proteome</keyword>
<organism evidence="3 4">
    <name type="scientific">Duganella dendranthematis</name>
    <dbReference type="NCBI Taxonomy" id="2728021"/>
    <lineage>
        <taxon>Bacteria</taxon>
        <taxon>Pseudomonadati</taxon>
        <taxon>Pseudomonadota</taxon>
        <taxon>Betaproteobacteria</taxon>
        <taxon>Burkholderiales</taxon>
        <taxon>Oxalobacteraceae</taxon>
        <taxon>Telluria group</taxon>
        <taxon>Duganella</taxon>
    </lineage>
</organism>
<dbReference type="EMBL" id="CP051684">
    <property type="protein sequence ID" value="QJD90243.1"/>
    <property type="molecule type" value="Genomic_DNA"/>
</dbReference>
<feature type="transmembrane region" description="Helical" evidence="2">
    <location>
        <begin position="229"/>
        <end position="249"/>
    </location>
</feature>
<proteinExistence type="predicted"/>
<accession>A0ABX6M7T4</accession>
<feature type="compositionally biased region" description="Basic and acidic residues" evidence="1">
    <location>
        <begin position="273"/>
        <end position="282"/>
    </location>
</feature>
<gene>
    <name evidence="3" type="ORF">HH213_09130</name>
</gene>
<protein>
    <recommendedName>
        <fullName evidence="5">DUF3592 domain-containing protein</fullName>
    </recommendedName>
</protein>
<dbReference type="RefSeq" id="WP_110889073.1">
    <property type="nucleotide sequence ID" value="NZ_CP051684.1"/>
</dbReference>
<reference evidence="3 4" key="1">
    <citation type="submission" date="2020-04" db="EMBL/GenBank/DDBJ databases">
        <title>Genome sequencing of novel species.</title>
        <authorList>
            <person name="Heo J."/>
            <person name="Kim S.-J."/>
            <person name="Kim J.-S."/>
            <person name="Hong S.-B."/>
            <person name="Kwon S.-W."/>
        </authorList>
    </citation>
    <scope>NUCLEOTIDE SEQUENCE [LARGE SCALE GENOMIC DNA]</scope>
    <source>
        <strain evidence="3 4">AF9R3</strain>
    </source>
</reference>
<dbReference type="Proteomes" id="UP000503117">
    <property type="component" value="Chromosome"/>
</dbReference>
<feature type="region of interest" description="Disordered" evidence="1">
    <location>
        <begin position="263"/>
        <end position="282"/>
    </location>
</feature>
<keyword evidence="2" id="KW-0472">Membrane</keyword>
<keyword evidence="2" id="KW-0812">Transmembrane</keyword>
<feature type="transmembrane region" description="Helical" evidence="2">
    <location>
        <begin position="129"/>
        <end position="154"/>
    </location>
</feature>
<evidence type="ECO:0000313" key="4">
    <source>
        <dbReference type="Proteomes" id="UP000503117"/>
    </source>
</evidence>
<dbReference type="Pfam" id="PF19723">
    <property type="entry name" value="DUF6216"/>
    <property type="match status" value="1"/>
</dbReference>
<name>A0ABX6M7T4_9BURK</name>
<evidence type="ECO:0000256" key="1">
    <source>
        <dbReference type="SAM" id="MobiDB-lite"/>
    </source>
</evidence>